<dbReference type="RefSeq" id="WP_190559218.1">
    <property type="nucleotide sequence ID" value="NZ_JACJQU010000004.1"/>
</dbReference>
<proteinExistence type="predicted"/>
<gene>
    <name evidence="1" type="ORF">H6G06_08975</name>
</gene>
<organism evidence="1 2">
    <name type="scientific">Anabaena sphaerica FACHB-251</name>
    <dbReference type="NCBI Taxonomy" id="2692883"/>
    <lineage>
        <taxon>Bacteria</taxon>
        <taxon>Bacillati</taxon>
        <taxon>Cyanobacteriota</taxon>
        <taxon>Cyanophyceae</taxon>
        <taxon>Nostocales</taxon>
        <taxon>Nostocaceae</taxon>
        <taxon>Anabaena</taxon>
    </lineage>
</organism>
<name>A0A926ZZD4_9NOST</name>
<sequence length="61" mass="6868">MAIFQKTSEIYADLKQRGLPIQDADISIAATAIIHDFILVSHDSDLSRITGLKLQDWLKNQ</sequence>
<dbReference type="EMBL" id="JACJQU010000004">
    <property type="protein sequence ID" value="MBD2293617.1"/>
    <property type="molecule type" value="Genomic_DNA"/>
</dbReference>
<evidence type="ECO:0000313" key="1">
    <source>
        <dbReference type="EMBL" id="MBD2293617.1"/>
    </source>
</evidence>
<evidence type="ECO:0000313" key="2">
    <source>
        <dbReference type="Proteomes" id="UP000662185"/>
    </source>
</evidence>
<comment type="caution">
    <text evidence="1">The sequence shown here is derived from an EMBL/GenBank/DDBJ whole genome shotgun (WGS) entry which is preliminary data.</text>
</comment>
<dbReference type="InterPro" id="IPR029060">
    <property type="entry name" value="PIN-like_dom_sf"/>
</dbReference>
<dbReference type="AlphaFoldDB" id="A0A926ZZD4"/>
<reference evidence="2" key="1">
    <citation type="journal article" date="2020" name="ISME J.">
        <title>Comparative genomics reveals insights into cyanobacterial evolution and habitat adaptation.</title>
        <authorList>
            <person name="Chen M.Y."/>
            <person name="Teng W.K."/>
            <person name="Zhao L."/>
            <person name="Hu C.X."/>
            <person name="Zhou Y.K."/>
            <person name="Han B.P."/>
            <person name="Song L.R."/>
            <person name="Shu W.S."/>
        </authorList>
    </citation>
    <scope>NUCLEOTIDE SEQUENCE [LARGE SCALE GENOMIC DNA]</scope>
    <source>
        <strain evidence="2">FACHB-251</strain>
    </source>
</reference>
<accession>A0A926ZZD4</accession>
<dbReference type="SUPFAM" id="SSF88723">
    <property type="entry name" value="PIN domain-like"/>
    <property type="match status" value="1"/>
</dbReference>
<keyword evidence="2" id="KW-1185">Reference proteome</keyword>
<dbReference type="Gene3D" id="3.40.50.1010">
    <property type="entry name" value="5'-nuclease"/>
    <property type="match status" value="1"/>
</dbReference>
<protein>
    <submittedName>
        <fullName evidence="1">Twitching motility protein PilT</fullName>
    </submittedName>
</protein>
<dbReference type="Proteomes" id="UP000662185">
    <property type="component" value="Unassembled WGS sequence"/>
</dbReference>